<dbReference type="NCBIfam" id="TIGR03434">
    <property type="entry name" value="ADOP"/>
    <property type="match status" value="1"/>
</dbReference>
<evidence type="ECO:0000256" key="1">
    <source>
        <dbReference type="ARBA" id="ARBA00004651"/>
    </source>
</evidence>
<feature type="transmembrane region" description="Helical" evidence="7">
    <location>
        <begin position="509"/>
        <end position="528"/>
    </location>
</feature>
<keyword evidence="2" id="KW-1003">Cell membrane</keyword>
<dbReference type="InterPro" id="IPR003838">
    <property type="entry name" value="ABC3_permease_C"/>
</dbReference>
<gene>
    <name evidence="10" type="ORF">ACFPT7_00655</name>
</gene>
<proteinExistence type="inferred from homology"/>
<dbReference type="Pfam" id="PF12704">
    <property type="entry name" value="MacB_PCD"/>
    <property type="match status" value="2"/>
</dbReference>
<comment type="caution">
    <text evidence="10">The sequence shown here is derived from an EMBL/GenBank/DDBJ whole genome shotgun (WGS) entry which is preliminary data.</text>
</comment>
<evidence type="ECO:0000256" key="5">
    <source>
        <dbReference type="ARBA" id="ARBA00023136"/>
    </source>
</evidence>
<feature type="transmembrane region" description="Helical" evidence="7">
    <location>
        <begin position="362"/>
        <end position="383"/>
    </location>
</feature>
<evidence type="ECO:0000256" key="7">
    <source>
        <dbReference type="SAM" id="Phobius"/>
    </source>
</evidence>
<name>A0ABW1E9Z5_9BACT</name>
<feature type="domain" description="MacB-like periplasmic core" evidence="9">
    <location>
        <begin position="94"/>
        <end position="309"/>
    </location>
</feature>
<protein>
    <submittedName>
        <fullName evidence="10">ADOP family duplicated permease</fullName>
    </submittedName>
</protein>
<dbReference type="PANTHER" id="PTHR30572:SF4">
    <property type="entry name" value="ABC TRANSPORTER PERMEASE YTRF"/>
    <property type="match status" value="1"/>
</dbReference>
<evidence type="ECO:0000256" key="4">
    <source>
        <dbReference type="ARBA" id="ARBA00022989"/>
    </source>
</evidence>
<keyword evidence="4 7" id="KW-1133">Transmembrane helix</keyword>
<feature type="transmembrane region" description="Helical" evidence="7">
    <location>
        <begin position="762"/>
        <end position="791"/>
    </location>
</feature>
<evidence type="ECO:0000256" key="2">
    <source>
        <dbReference type="ARBA" id="ARBA00022475"/>
    </source>
</evidence>
<dbReference type="EMBL" id="JBHSPH010000001">
    <property type="protein sequence ID" value="MFC5860795.1"/>
    <property type="molecule type" value="Genomic_DNA"/>
</dbReference>
<evidence type="ECO:0000256" key="6">
    <source>
        <dbReference type="ARBA" id="ARBA00038076"/>
    </source>
</evidence>
<sequence>MALFRRLAGLFSRSRVEREIELELREHMQMRIDDSVAQGMSRKEAERTARLEFGNPAAMRERVSAEDAALGLDGILRDVRYALRGFAKSPGFVFVAIATLALGIGANTAVFELLDAVRLRSLPIARPDELAELRIVGGNHGIGINEDNYSTFTTPMWQEIRRHHDPFSSVFAWHTEEPMVGKLSETRHVHGLEVSGEFFSVLGIRPWQGRLLGIQDEGSCELSKIVVSYPFWKSEMGGAPITPESTLMVNGKTVQVLGVTPPSFFGMIVGQQFAVAYPTCTPSNPRREYFKYSVMGRLKPGWNIAQATGYLASLSPGLFASVAPTDYDAATIQLFKSFKLEAAPAGAGISPLREHYDSSLNLLLAITGLVLLIACANLANLMLARASVRQREVAVRIALGATRGRLVRQMLIESGLLALIGAGSGIVLAQPLSRLLVHSLGTSQSPIQLNVAMDWRVLLFAAAVAAITCMVFGTFPALRSAGVDPITAIRSGERGVYGSRERFSVQRTMVVVQIAISMVLLVGALLFVRSYRNLMTLDPGMRVKGITIAYFDWDSLHIKPEDQEDFKRQLVAEVKSLPGVENAAVTSNTPLTGPTWSHEVHVDGNEGSIRFTYVSPSYLATMNIPLLTGRNFTDQDTNHAPLAVIVNQMFIRRFLKGQPLGKMVRVMPEPQYPERVMQVIGTIPDTKYNDLRIAMEPMAFVPVAQTPVTADGPWAAVMIAATNGPTVINEVRQRFAAKYPQMILQFDNYEQDVQDTLVGDRMMAMLSGFFGVLAAILVIVGLYGVLSYLLAQRRNEIGIRIALGARRGQVIGLVMRDTAKMLALGVAAGVVFALLAGHAASAMLFGLKAWDPLTLGFAVLLLAAVAIGASWFPASRASRLDPAKALRTE</sequence>
<keyword evidence="11" id="KW-1185">Reference proteome</keyword>
<evidence type="ECO:0000259" key="8">
    <source>
        <dbReference type="Pfam" id="PF02687"/>
    </source>
</evidence>
<dbReference type="PANTHER" id="PTHR30572">
    <property type="entry name" value="MEMBRANE COMPONENT OF TRANSPORTER-RELATED"/>
    <property type="match status" value="1"/>
</dbReference>
<dbReference type="NCBIfam" id="NF038403">
    <property type="entry name" value="perm_prefix_1"/>
    <property type="match status" value="1"/>
</dbReference>
<dbReference type="Proteomes" id="UP001596091">
    <property type="component" value="Unassembled WGS sequence"/>
</dbReference>
<dbReference type="InterPro" id="IPR050250">
    <property type="entry name" value="Macrolide_Exporter_MacB"/>
</dbReference>
<evidence type="ECO:0000259" key="9">
    <source>
        <dbReference type="Pfam" id="PF12704"/>
    </source>
</evidence>
<reference evidence="11" key="1">
    <citation type="journal article" date="2019" name="Int. J. Syst. Evol. Microbiol.">
        <title>The Global Catalogue of Microorganisms (GCM) 10K type strain sequencing project: providing services to taxonomists for standard genome sequencing and annotation.</title>
        <authorList>
            <consortium name="The Broad Institute Genomics Platform"/>
            <consortium name="The Broad Institute Genome Sequencing Center for Infectious Disease"/>
            <person name="Wu L."/>
            <person name="Ma J."/>
        </authorList>
    </citation>
    <scope>NUCLEOTIDE SEQUENCE [LARGE SCALE GENOMIC DNA]</scope>
    <source>
        <strain evidence="11">JCM 4087</strain>
    </source>
</reference>
<keyword evidence="3 7" id="KW-0812">Transmembrane</keyword>
<evidence type="ECO:0000256" key="3">
    <source>
        <dbReference type="ARBA" id="ARBA00022692"/>
    </source>
</evidence>
<feature type="transmembrane region" description="Helical" evidence="7">
    <location>
        <begin position="822"/>
        <end position="847"/>
    </location>
</feature>
<accession>A0ABW1E9Z5</accession>
<feature type="domain" description="ABC3 transporter permease C-terminal" evidence="8">
    <location>
        <begin position="769"/>
        <end position="882"/>
    </location>
</feature>
<feature type="transmembrane region" description="Helical" evidence="7">
    <location>
        <begin position="415"/>
        <end position="437"/>
    </location>
</feature>
<comment type="similarity">
    <text evidence="6">Belongs to the ABC-4 integral membrane protein family.</text>
</comment>
<feature type="transmembrane region" description="Helical" evidence="7">
    <location>
        <begin position="92"/>
        <end position="114"/>
    </location>
</feature>
<dbReference type="InterPro" id="IPR017800">
    <property type="entry name" value="ADOP"/>
</dbReference>
<organism evidence="10 11">
    <name type="scientific">Acidicapsa dinghuensis</name>
    <dbReference type="NCBI Taxonomy" id="2218256"/>
    <lineage>
        <taxon>Bacteria</taxon>
        <taxon>Pseudomonadati</taxon>
        <taxon>Acidobacteriota</taxon>
        <taxon>Terriglobia</taxon>
        <taxon>Terriglobales</taxon>
        <taxon>Acidobacteriaceae</taxon>
        <taxon>Acidicapsa</taxon>
    </lineage>
</organism>
<evidence type="ECO:0000313" key="10">
    <source>
        <dbReference type="EMBL" id="MFC5860795.1"/>
    </source>
</evidence>
<dbReference type="RefSeq" id="WP_263335091.1">
    <property type="nucleotide sequence ID" value="NZ_JAGSYH010000002.1"/>
</dbReference>
<evidence type="ECO:0000313" key="11">
    <source>
        <dbReference type="Proteomes" id="UP001596091"/>
    </source>
</evidence>
<dbReference type="Pfam" id="PF02687">
    <property type="entry name" value="FtsX"/>
    <property type="match status" value="2"/>
</dbReference>
<dbReference type="InterPro" id="IPR025857">
    <property type="entry name" value="MacB_PCD"/>
</dbReference>
<feature type="domain" description="ABC3 transporter permease C-terminal" evidence="8">
    <location>
        <begin position="366"/>
        <end position="483"/>
    </location>
</feature>
<dbReference type="InterPro" id="IPR047928">
    <property type="entry name" value="Perm_prefix_1"/>
</dbReference>
<comment type="subcellular location">
    <subcellularLocation>
        <location evidence="1">Cell membrane</location>
        <topology evidence="1">Multi-pass membrane protein</topology>
    </subcellularLocation>
</comment>
<feature type="transmembrane region" description="Helical" evidence="7">
    <location>
        <begin position="853"/>
        <end position="874"/>
    </location>
</feature>
<feature type="domain" description="MacB-like periplasmic core" evidence="9">
    <location>
        <begin position="514"/>
        <end position="734"/>
    </location>
</feature>
<keyword evidence="5 7" id="KW-0472">Membrane</keyword>
<feature type="transmembrane region" description="Helical" evidence="7">
    <location>
        <begin position="457"/>
        <end position="478"/>
    </location>
</feature>